<keyword evidence="8" id="KW-0862">Zinc</keyword>
<evidence type="ECO:0000256" key="15">
    <source>
        <dbReference type="ARBA" id="ARBA00075232"/>
    </source>
</evidence>
<dbReference type="PANTHER" id="PTHR45944">
    <property type="entry name" value="SCHNURRI, ISOFORM F"/>
    <property type="match status" value="1"/>
</dbReference>
<feature type="compositionally biased region" description="Polar residues" evidence="19">
    <location>
        <begin position="950"/>
        <end position="964"/>
    </location>
</feature>
<organism evidence="22 23">
    <name type="scientific">Hymenochirus boettgeri</name>
    <name type="common">Congo dwarf clawed frog</name>
    <dbReference type="NCBI Taxonomy" id="247094"/>
    <lineage>
        <taxon>Eukaryota</taxon>
        <taxon>Metazoa</taxon>
        <taxon>Chordata</taxon>
        <taxon>Craniata</taxon>
        <taxon>Vertebrata</taxon>
        <taxon>Euteleostomi</taxon>
        <taxon>Amphibia</taxon>
        <taxon>Batrachia</taxon>
        <taxon>Anura</taxon>
        <taxon>Pipoidea</taxon>
        <taxon>Pipidae</taxon>
        <taxon>Pipinae</taxon>
        <taxon>Hymenochirus</taxon>
    </lineage>
</organism>
<evidence type="ECO:0000256" key="14">
    <source>
        <dbReference type="ARBA" id="ARBA00069275"/>
    </source>
</evidence>
<dbReference type="InterPro" id="IPR034729">
    <property type="entry name" value="Znf_CCHC_HIVEP"/>
</dbReference>
<evidence type="ECO:0000256" key="13">
    <source>
        <dbReference type="ARBA" id="ARBA00065991"/>
    </source>
</evidence>
<feature type="compositionally biased region" description="Low complexity" evidence="19">
    <location>
        <begin position="889"/>
        <end position="904"/>
    </location>
</feature>
<comment type="subunit">
    <text evidence="13">Interacts with TRAF1 and TRAF2 as well as with JUN. Forms a multimeric complex with RUNX2 and E3 ubiquitin ligase WWP1.</text>
</comment>
<dbReference type="InterPro" id="IPR036236">
    <property type="entry name" value="Znf_C2H2_sf"/>
</dbReference>
<dbReference type="PROSITE" id="PS51811">
    <property type="entry name" value="ZF_CCHC_HIVEP"/>
    <property type="match status" value="1"/>
</dbReference>
<feature type="compositionally biased region" description="Basic and acidic residues" evidence="19">
    <location>
        <begin position="1"/>
        <end position="18"/>
    </location>
</feature>
<dbReference type="OrthoDB" id="10042249at2759"/>
<dbReference type="InterPro" id="IPR051969">
    <property type="entry name" value="Zinc-finger_DNA-bd_regulators"/>
</dbReference>
<feature type="compositionally biased region" description="Polar residues" evidence="19">
    <location>
        <begin position="974"/>
        <end position="986"/>
    </location>
</feature>
<feature type="domain" description="CCHC HIVEP-type" evidence="21">
    <location>
        <begin position="607"/>
        <end position="637"/>
    </location>
</feature>
<feature type="compositionally biased region" description="Acidic residues" evidence="19">
    <location>
        <begin position="1741"/>
        <end position="1765"/>
    </location>
</feature>
<dbReference type="GO" id="GO:0008270">
    <property type="term" value="F:zinc ion binding"/>
    <property type="evidence" value="ECO:0007669"/>
    <property type="project" value="UniProtKB-KW"/>
</dbReference>
<dbReference type="FunFam" id="3.30.160.60:FF:000145">
    <property type="entry name" value="Zinc finger protein 574"/>
    <property type="match status" value="1"/>
</dbReference>
<protein>
    <recommendedName>
        <fullName evidence="14">Transcription factor HIVEP3</fullName>
    </recommendedName>
    <alternativeName>
        <fullName evidence="16">Kappa-B and V(D)J recombination signal sequences-binding protein</fullName>
    </alternativeName>
    <alternativeName>
        <fullName evidence="17">Kappa-binding protein 1</fullName>
    </alternativeName>
    <alternativeName>
        <fullName evidence="15">Zinc finger protein ZAS3</fullName>
    </alternativeName>
</protein>
<feature type="region of interest" description="Disordered" evidence="19">
    <location>
        <begin position="1022"/>
        <end position="1053"/>
    </location>
</feature>
<evidence type="ECO:0000256" key="6">
    <source>
        <dbReference type="ARBA" id="ARBA00022737"/>
    </source>
</evidence>
<evidence type="ECO:0000256" key="3">
    <source>
        <dbReference type="ARBA" id="ARBA00022490"/>
    </source>
</evidence>
<dbReference type="PROSITE" id="PS00028">
    <property type="entry name" value="ZINC_FINGER_C2H2_1"/>
    <property type="match status" value="4"/>
</dbReference>
<proteinExistence type="predicted"/>
<keyword evidence="11" id="KW-0804">Transcription</keyword>
<evidence type="ECO:0000256" key="10">
    <source>
        <dbReference type="ARBA" id="ARBA00023054"/>
    </source>
</evidence>
<dbReference type="GO" id="GO:0000978">
    <property type="term" value="F:RNA polymerase II cis-regulatory region sequence-specific DNA binding"/>
    <property type="evidence" value="ECO:0007669"/>
    <property type="project" value="TreeGrafter"/>
</dbReference>
<comment type="caution">
    <text evidence="22">The sequence shown here is derived from an EMBL/GenBank/DDBJ whole genome shotgun (WGS) entry which is preliminary data.</text>
</comment>
<comment type="subcellular location">
    <subcellularLocation>
        <location evidence="2">Cytoplasm</location>
    </subcellularLocation>
    <subcellularLocation>
        <location evidence="1">Nucleus</location>
    </subcellularLocation>
</comment>
<feature type="region of interest" description="Disordered" evidence="19">
    <location>
        <begin position="240"/>
        <end position="294"/>
    </location>
</feature>
<dbReference type="Gene3D" id="3.30.160.60">
    <property type="entry name" value="Classic Zinc Finger"/>
    <property type="match status" value="4"/>
</dbReference>
<dbReference type="PANTHER" id="PTHR45944:SF5">
    <property type="entry name" value="TRANSCRIPTION FACTOR HIVEP3"/>
    <property type="match status" value="1"/>
</dbReference>
<dbReference type="SMART" id="SM00355">
    <property type="entry name" value="ZnF_C2H2"/>
    <property type="match status" value="5"/>
</dbReference>
<feature type="compositionally biased region" description="Polar residues" evidence="19">
    <location>
        <begin position="2097"/>
        <end position="2111"/>
    </location>
</feature>
<evidence type="ECO:0000259" key="21">
    <source>
        <dbReference type="PROSITE" id="PS51811"/>
    </source>
</evidence>
<evidence type="ECO:0000256" key="7">
    <source>
        <dbReference type="ARBA" id="ARBA00022771"/>
    </source>
</evidence>
<keyword evidence="3" id="KW-0963">Cytoplasm</keyword>
<gene>
    <name evidence="22" type="ORF">GDO86_003454</name>
</gene>
<feature type="domain" description="C2H2-type" evidence="20">
    <location>
        <begin position="194"/>
        <end position="221"/>
    </location>
</feature>
<evidence type="ECO:0000256" key="18">
    <source>
        <dbReference type="PROSITE-ProRule" id="PRU00042"/>
    </source>
</evidence>
<evidence type="ECO:0000259" key="20">
    <source>
        <dbReference type="PROSITE" id="PS50157"/>
    </source>
</evidence>
<feature type="compositionally biased region" description="Basic and acidic residues" evidence="19">
    <location>
        <begin position="2117"/>
        <end position="2131"/>
    </location>
</feature>
<feature type="region of interest" description="Disordered" evidence="19">
    <location>
        <begin position="1717"/>
        <end position="1866"/>
    </location>
</feature>
<feature type="domain" description="C2H2-type" evidence="20">
    <location>
        <begin position="1676"/>
        <end position="1705"/>
    </location>
</feature>
<evidence type="ECO:0000313" key="23">
    <source>
        <dbReference type="Proteomes" id="UP000812440"/>
    </source>
</evidence>
<feature type="compositionally biased region" description="Basic and acidic residues" evidence="19">
    <location>
        <begin position="822"/>
        <end position="842"/>
    </location>
</feature>
<feature type="domain" description="C2H2-type" evidence="20">
    <location>
        <begin position="610"/>
        <end position="637"/>
    </location>
</feature>
<reference evidence="22" key="1">
    <citation type="thesis" date="2020" institute="ProQuest LLC" country="789 East Eisenhower Parkway, Ann Arbor, MI, USA">
        <title>Comparative Genomics and Chromosome Evolution.</title>
        <authorList>
            <person name="Mudd A.B."/>
        </authorList>
    </citation>
    <scope>NUCLEOTIDE SEQUENCE</scope>
    <source>
        <strain evidence="22">Female2</strain>
        <tissue evidence="22">Blood</tissue>
    </source>
</reference>
<dbReference type="GO" id="GO:0005737">
    <property type="term" value="C:cytoplasm"/>
    <property type="evidence" value="ECO:0007669"/>
    <property type="project" value="UniProtKB-SubCell"/>
</dbReference>
<accession>A0A8T2K459</accession>
<feature type="compositionally biased region" description="Basic and acidic residues" evidence="19">
    <location>
        <begin position="1598"/>
        <end position="1610"/>
    </location>
</feature>
<feature type="compositionally biased region" description="Polar residues" evidence="19">
    <location>
        <begin position="1022"/>
        <end position="1039"/>
    </location>
</feature>
<feature type="region of interest" description="Disordered" evidence="19">
    <location>
        <begin position="2070"/>
        <end position="2131"/>
    </location>
</feature>
<evidence type="ECO:0000256" key="11">
    <source>
        <dbReference type="ARBA" id="ARBA00023163"/>
    </source>
</evidence>
<feature type="compositionally biased region" description="Basic and acidic residues" evidence="19">
    <location>
        <begin position="2070"/>
        <end position="2087"/>
    </location>
</feature>
<keyword evidence="12" id="KW-0539">Nucleus</keyword>
<evidence type="ECO:0000256" key="1">
    <source>
        <dbReference type="ARBA" id="ARBA00004123"/>
    </source>
</evidence>
<feature type="compositionally biased region" description="Basic and acidic residues" evidence="19">
    <location>
        <begin position="1724"/>
        <end position="1740"/>
    </location>
</feature>
<dbReference type="FunFam" id="3.30.160.60:FF:000083">
    <property type="entry name" value="Immunodeficiency virus type I enhancer binding protein 1"/>
    <property type="match status" value="1"/>
</dbReference>
<dbReference type="FunFam" id="3.30.160.60:FF:000033">
    <property type="entry name" value="Immunodeficiency virus type I enhancer binding protein 1"/>
    <property type="match status" value="1"/>
</dbReference>
<evidence type="ECO:0000256" key="17">
    <source>
        <dbReference type="ARBA" id="ARBA00081148"/>
    </source>
</evidence>
<evidence type="ECO:0000256" key="9">
    <source>
        <dbReference type="ARBA" id="ARBA00023015"/>
    </source>
</evidence>
<dbReference type="Pfam" id="PF00096">
    <property type="entry name" value="zf-C2H2"/>
    <property type="match status" value="2"/>
</dbReference>
<feature type="compositionally biased region" description="Polar residues" evidence="19">
    <location>
        <begin position="126"/>
        <end position="136"/>
    </location>
</feature>
<dbReference type="InterPro" id="IPR013087">
    <property type="entry name" value="Znf_C2H2_type"/>
</dbReference>
<feature type="compositionally biased region" description="Polar residues" evidence="19">
    <location>
        <begin position="1788"/>
        <end position="1798"/>
    </location>
</feature>
<dbReference type="SUPFAM" id="SSF57667">
    <property type="entry name" value="beta-beta-alpha zinc fingers"/>
    <property type="match status" value="3"/>
</dbReference>
<feature type="region of interest" description="Disordered" evidence="19">
    <location>
        <begin position="764"/>
        <end position="908"/>
    </location>
</feature>
<keyword evidence="7 18" id="KW-0863">Zinc-finger</keyword>
<sequence>MEPEKSQKSTRKSEEGVRKRLSKQETLPGQSTPSGFSSTAQGDIVVQQHFPTSLKIPKEGTPRRVGRPCKPKGLLSEQLKKPETTSPALMAPRAASEHVLEGPAWQVINPIQPGPSRSYSAVHGSPASSAEESSQKIYVHRPTQVSVKHVEEPPKKEKKPQKPGKYICQYCSRPCAKPSVLQKHIRSHTGERPYPCIPCGFSFKTKSNLYKHRKSHAHRIKAGLTSEAEVEAYQSSLDMERVGGEEIEDPSEGESTDSEEETSTVSSLAEMSPQQKQGGLPCNPHYEGRSQQGLSHGLSSLCHSTVPLKTEDITPLDPSMELLQKSEDTHTIKQKLALRLTERKKATEEQTFLSPGSKGSTESGYFSRSESAEQQISPPNTNAKSYAEIILGKCGRIGHRSTITAPALQQAPTEEKPSIVPISVPRTQVIEHITKLITINEAVVDTSEIDSVKPRRSSLSRRSSIESPKAAVYKETFQFDYKGLPEKTKGEHPLSFQQSHSATETVPLLRSHSMPSSACTASSPHLFRASYSFDDRIVESDVSSQSHVFSSHPRLLKRQPAIELPLGMEYSEEGSSLNKEPPSKPSEELEVKESEIFKKSRRFGKAKCLYECNICGASYKKRGNYETHKKYYCSELQTVTPQTVGIHSYVEMSKDYTEPEKWPQMLHYKVGTGAEISTLRKRRKVKSIGDDEDAQSFDMLEQQPSAKGTPFSVSDTSLSLHRDIIKGSKDCSEPISFSDIHSQVSGLESKEKMVISKEISVIQHTSSFEKSESMEQISSYEEEDKPSTQPSLCSARPHPHSLQPKLVRQHNIQVPEILVTEEPDKPEADVEPTYKEQEKPEEFQWPQRSQTLSQLPAEKLPPKKKRLRLAEMTQSSGDSSFESVSLTRSPSQESSISHASSHSVSFEREEGFKTEMQCITSQSTSKVQGSHMLTVPSHHHHAREMRRSASEQTPNVCHTPQISENRSKSFDYGNLTSPASTSNPTAQERRKHFSIRQTSLIRHVEHEPDLMLRDRNVTEHISLSEQMPTKSFQHLSSGTSHRDEHSCSPPSRQSLKVAQSIAEVQKKNFVPHHLSLLPIHPECTSELLMTQTMVDHHSSQFSQTPITSSVLTTPPVSLQRTLLLTDHLQIPHLTEQTADSSFRQHSSYVHLPYTGSSSSPFPPTFFIPVQPQFTLPTHADIGGQYPQRELIASPPVGSSIVSSHKDFFSDVLQHSAPSPQPTEPSSEVISVCSDPVVSLFVPVRLQTHMPSYGSAMYTTLSQILITQSHCSPSVAIQTFDSQPKISHGYDFPCILPEYQSKLCQTSYLQVPYPKVESSCYLPTSCTESVLGLDVNPSSSGGSKRMLSPAGSLELTMETQQQKRVKEEAISEEEGPCEFIKAQQSLEECREFRKDQLVTRALSRLEQLTSSSIHDHFPIDKSSSPTLEDTCHGNLPEEIKKQTYTCKVAIKEENSKEFLEPSSSYTAESIRPPVNPCVPSGQELTNIKKVQTFPTLHTTTNVSWCYLNYVKPNHIQQSDRRASVYSSWCISLYNPNLPGVSTRATLSLLRSKQKTSTEIYTTADTTLSDTDPMVPSRACKPKMTEAHLPPPVQKQSLNAEKKEDKRERPEDSGITTHRRSEPARIRIFEGGYKSNEEYVYVRGRGRGKYVCEECGIRCKKPSMLKKHIRTHTDLRPYVCKHCNFAFKTKGNLTKHMKSKAHSKKCQELGLVPPSLAELDADEGTSDERWQDSDVVEEHQFSDFEDTDEDEDSDEDDDDEEEEEENQEERHPDPVTNEPIQYPEAASPPIQLSPSFSSGEPSEKDKQTDLSIPRETLSSKRCSPGKETSGYSRPGPSRRHILQKRETSPKCFSPTGCSSPRRGMSPCQRLTSTREVSPLRCISPHHLSPHRDLSPRTYISPEHGTSPPVRHLSPSKEFTGLKYTALRPSLSFSPHYVSPVRDDNQLNKSDLQTHINVQQVCFSSMALPHRTSETACNEQKLGPSTFPALPRPLSSLLAPHFPTRSVENLFTHLPLHSQHLQRTPYPMIPIGGIQMVQARPSLQPSILGQHFSDQLHENLENVPLHQLHQYESEKQVRTSRTEGEKDREICPLNAVPKSSPLSTYCQTASTPTRPGTPHVDTDPDQAEHVEGEG</sequence>
<evidence type="ECO:0000256" key="12">
    <source>
        <dbReference type="ARBA" id="ARBA00023242"/>
    </source>
</evidence>
<evidence type="ECO:0000256" key="8">
    <source>
        <dbReference type="ARBA" id="ARBA00022833"/>
    </source>
</evidence>
<feature type="region of interest" description="Disordered" evidence="19">
    <location>
        <begin position="107"/>
        <end position="136"/>
    </location>
</feature>
<feature type="compositionally biased region" description="Basic and acidic residues" evidence="19">
    <location>
        <begin position="581"/>
        <end position="591"/>
    </location>
</feature>
<dbReference type="Proteomes" id="UP000812440">
    <property type="component" value="Chromosome 2"/>
</dbReference>
<feature type="compositionally biased region" description="Acidic residues" evidence="19">
    <location>
        <begin position="245"/>
        <end position="262"/>
    </location>
</feature>
<feature type="compositionally biased region" description="Polar residues" evidence="19">
    <location>
        <begin position="24"/>
        <end position="41"/>
    </location>
</feature>
<evidence type="ECO:0000256" key="2">
    <source>
        <dbReference type="ARBA" id="ARBA00004496"/>
    </source>
</evidence>
<keyword evidence="9" id="KW-0805">Transcription regulation</keyword>
<keyword evidence="23" id="KW-1185">Reference proteome</keyword>
<evidence type="ECO:0000256" key="19">
    <source>
        <dbReference type="SAM" id="MobiDB-lite"/>
    </source>
</evidence>
<feature type="region of interest" description="Disordered" evidence="19">
    <location>
        <begin position="936"/>
        <end position="996"/>
    </location>
</feature>
<evidence type="ECO:0000256" key="5">
    <source>
        <dbReference type="ARBA" id="ARBA00022723"/>
    </source>
</evidence>
<dbReference type="EMBL" id="JAACNH010000002">
    <property type="protein sequence ID" value="KAG8451218.1"/>
    <property type="molecule type" value="Genomic_DNA"/>
</dbReference>
<keyword evidence="4" id="KW-0597">Phosphoprotein</keyword>
<feature type="region of interest" description="Disordered" evidence="19">
    <location>
        <begin position="1581"/>
        <end position="1620"/>
    </location>
</feature>
<feature type="domain" description="C2H2-type" evidence="20">
    <location>
        <begin position="166"/>
        <end position="193"/>
    </location>
</feature>
<keyword evidence="5" id="KW-0479">Metal-binding</keyword>
<name>A0A8T2K459_9PIPI</name>
<evidence type="ECO:0000313" key="22">
    <source>
        <dbReference type="EMBL" id="KAG8451218.1"/>
    </source>
</evidence>
<keyword evidence="10" id="KW-0175">Coiled coil</keyword>
<dbReference type="GO" id="GO:0005634">
    <property type="term" value="C:nucleus"/>
    <property type="evidence" value="ECO:0007669"/>
    <property type="project" value="UniProtKB-SubCell"/>
</dbReference>
<keyword evidence="6" id="KW-0677">Repeat</keyword>
<evidence type="ECO:0000256" key="4">
    <source>
        <dbReference type="ARBA" id="ARBA00022553"/>
    </source>
</evidence>
<feature type="domain" description="C2H2-type" evidence="20">
    <location>
        <begin position="1648"/>
        <end position="1675"/>
    </location>
</feature>
<dbReference type="GO" id="GO:0000981">
    <property type="term" value="F:DNA-binding transcription factor activity, RNA polymerase II-specific"/>
    <property type="evidence" value="ECO:0007669"/>
    <property type="project" value="TreeGrafter"/>
</dbReference>
<feature type="compositionally biased region" description="Polar residues" evidence="19">
    <location>
        <begin position="872"/>
        <end position="888"/>
    </location>
</feature>
<feature type="region of interest" description="Disordered" evidence="19">
    <location>
        <begin position="1"/>
        <end position="95"/>
    </location>
</feature>
<dbReference type="PROSITE" id="PS50157">
    <property type="entry name" value="ZINC_FINGER_C2H2_2"/>
    <property type="match status" value="5"/>
</dbReference>
<feature type="region of interest" description="Disordered" evidence="19">
    <location>
        <begin position="572"/>
        <end position="591"/>
    </location>
</feature>
<evidence type="ECO:0000256" key="16">
    <source>
        <dbReference type="ARBA" id="ARBA00076562"/>
    </source>
</evidence>